<dbReference type="AlphaFoldDB" id="A0A8H3GP20"/>
<dbReference type="InterPro" id="IPR004242">
    <property type="entry name" value="Transposase_21"/>
</dbReference>
<evidence type="ECO:0000256" key="1">
    <source>
        <dbReference type="SAM" id="MobiDB-lite"/>
    </source>
</evidence>
<evidence type="ECO:0000313" key="2">
    <source>
        <dbReference type="EMBL" id="CAE6459325.1"/>
    </source>
</evidence>
<protein>
    <recommendedName>
        <fullName evidence="4">Transposase family Tnp2 protein</fullName>
    </recommendedName>
</protein>
<evidence type="ECO:0008006" key="4">
    <source>
        <dbReference type="Google" id="ProtNLM"/>
    </source>
</evidence>
<sequence>MLLYPPLDLNGESAPRASTSQHPPIPPLNLEPEPLRMDLDETVPRALSPMMSDNSMVPLEDHVQAAHSISEPAMEPLLRVRPPTQVYKSRASESAQAPYNLRKVPLRTPNLALVHSRFFANLYENALSDVGDDDDSQFGFGHEEFEGGEDIGEVGEQFAGEEGAEADEGVEGDGEDEQDMEDPNEQGLAANAEVGPGDEGAVIQDLDDDDDDDPNEVESAAAFQEHPILRNIYLRTYIDLAFHHATKEQIRKTLLSHKLALEAVAQIGELPLDLLEGLLKMPLSVRSLERRLGMDTTQSIRIYTLCEGCGTRYSPEQIKLVQRPRCTHMVGGDACNTILYTEVTLCNGTRKRNPIRSCPYLPLANGVERVLLRPGMKELMQEWRRGDPNNRAENAPPRDQEYWRDHAPEKIGDISQGRVWWTIPVGLTRSEFPAEEGGGYGDSVPENPVALASKELGISFALNADGYQTFSNGTYTTMGVYMAFNNLPFYLRTRIENMLLVLVIPGPNEPTSYEFDQIMEPLIDDLIGFAQGVRLNVHDMVQGRPKSELVYGHLSLGIFDHMARLKVCGHAGTRSERNFCLYCTKQRCYLSVAEGFKLRGNELRDPLDRLDDKYHWLNAPTAAAREQLRQQTGVIFTPFDRLPGWYGASNCPIDAMHLFDLGITKFVCQNILLKPGLLHPLRSNQPFDEQPASKFDAFVARTQFPSFCKRKPPRFLNMTSSVKAEQWRHIAIILLVALFEAWRDGDQMPNTFIPQGGRNTKIRKFQQAQANQLLRNRKLVHRDQGGVPRDDPKPLSCVAVRNRRLIYATICRYLLARSTMVRYQVTHDEVGTAQRLLRQFGRDLARMNYPVTPNVHTALHLEEGMLDYGLLYGFHTAPFERANRVLINVNNNGHAGGGVEATMARGWLKRTGCHSLVREMQGIENPSPDDTATTKMMLSAMRDGPEHERQRGRLNAILAGEDVFQTQALIRLATTSAQVDWRSNDHRPYWELVAGHCCHRLPGVVVYPYGQPPEGGVRLADKTSARSLPHVHVNGIRFGTDFHHWAHNSRYAYIGPQRRPALVKRIYKVVLPIGAVDREVICAVVQRFQPPANQPGFPWDEWGARLEIAAWMFGELDEPEAIDITQFSGAFALSDIQMNTGHYWLTFAMQPTEPAMFDDVE</sequence>
<comment type="caution">
    <text evidence="2">The sequence shown here is derived from an EMBL/GenBank/DDBJ whole genome shotgun (WGS) entry which is preliminary data.</text>
</comment>
<name>A0A8H3GP20_9AGAM</name>
<proteinExistence type="predicted"/>
<accession>A0A8H3GP20</accession>
<dbReference type="EMBL" id="CAJMWZ010002649">
    <property type="protein sequence ID" value="CAE6459325.1"/>
    <property type="molecule type" value="Genomic_DNA"/>
</dbReference>
<dbReference type="Proteomes" id="UP000663850">
    <property type="component" value="Unassembled WGS sequence"/>
</dbReference>
<dbReference type="Pfam" id="PF02992">
    <property type="entry name" value="Transposase_21"/>
    <property type="match status" value="1"/>
</dbReference>
<feature type="compositionally biased region" description="Acidic residues" evidence="1">
    <location>
        <begin position="162"/>
        <end position="184"/>
    </location>
</feature>
<reference evidence="2" key="1">
    <citation type="submission" date="2021-01" db="EMBL/GenBank/DDBJ databases">
        <authorList>
            <person name="Kaushik A."/>
        </authorList>
    </citation>
    <scope>NUCLEOTIDE SEQUENCE</scope>
    <source>
        <strain evidence="2">Type strain: AG8-Rh-89/</strain>
    </source>
</reference>
<evidence type="ECO:0000313" key="3">
    <source>
        <dbReference type="Proteomes" id="UP000663850"/>
    </source>
</evidence>
<gene>
    <name evidence="2" type="ORF">RDB_LOCUS49477</name>
</gene>
<feature type="region of interest" description="Disordered" evidence="1">
    <location>
        <begin position="162"/>
        <end position="222"/>
    </location>
</feature>
<feature type="compositionally biased region" description="Acidic residues" evidence="1">
    <location>
        <begin position="205"/>
        <end position="216"/>
    </location>
</feature>
<organism evidence="2 3">
    <name type="scientific">Rhizoctonia solani</name>
    <dbReference type="NCBI Taxonomy" id="456999"/>
    <lineage>
        <taxon>Eukaryota</taxon>
        <taxon>Fungi</taxon>
        <taxon>Dikarya</taxon>
        <taxon>Basidiomycota</taxon>
        <taxon>Agaricomycotina</taxon>
        <taxon>Agaricomycetes</taxon>
        <taxon>Cantharellales</taxon>
        <taxon>Ceratobasidiaceae</taxon>
        <taxon>Rhizoctonia</taxon>
    </lineage>
</organism>
<feature type="region of interest" description="Disordered" evidence="1">
    <location>
        <begin position="1"/>
        <end position="33"/>
    </location>
</feature>
<dbReference type="PANTHER" id="PTHR46579:SF1">
    <property type="entry name" value="F5_8 TYPE C DOMAIN-CONTAINING PROTEIN"/>
    <property type="match status" value="1"/>
</dbReference>
<dbReference type="PANTHER" id="PTHR46579">
    <property type="entry name" value="F5/8 TYPE C DOMAIN-CONTAINING PROTEIN-RELATED"/>
    <property type="match status" value="1"/>
</dbReference>